<name>A0A9Q0D1Z5_9POAL</name>
<sequence length="533" mass="60235">MYSMGAGNIPDSILQRVNAKMRAFFWNSGDSNKMRMVAWEKITCPKQYGGLGLRDTKVLNQAATLKVLWKLASKDYEGTLWMQILKAKYLARSPLWLATKPSSCTKLWAAVLQARDVMKPHITWIMGNGNKCSLIGEPWHEFWLQFQQQGRGNFNAGVSEYVHQQTGQWNTDKLVHSLGFHAALYIACVFQQPPLKPNLQDRLIFNPASDGNFSFKEACKLLQATTPQGPVSVGTWGKVWRCRGILPKIQMFLWKLLHDAIPVKASFARRMRTQLPPCAVCGLEVDDAMHALFLCHKARQCWLVSCLGLRVDALPQEIIPALGFIFEQLDSDQLMICANVMWSIWKARCKEVYEGRKMMVGQILRDANSLNILNICALGPGLTSLGRLPSVATYHRYTIPDTGTICKLDGSFKEGERAGWAYTLFMDNVLIQYEVCAGDATSPLHAELLALNLAIQATISLGCCDTTFYTDCETIAKVLNGVLPPEGVDWRVYLLLMDIISLMRQHSSYSCYYILETYWYRNMNWRTLQGEGI</sequence>
<dbReference type="InterPro" id="IPR036397">
    <property type="entry name" value="RNaseH_sf"/>
</dbReference>
<protein>
    <recommendedName>
        <fullName evidence="5">Reverse transcriptase zinc-binding domain-containing protein</fullName>
    </recommendedName>
</protein>
<dbReference type="InterPro" id="IPR002156">
    <property type="entry name" value="RNaseH_domain"/>
</dbReference>
<dbReference type="Pfam" id="PF13456">
    <property type="entry name" value="RVT_3"/>
    <property type="match status" value="1"/>
</dbReference>
<dbReference type="PANTHER" id="PTHR33116:SF78">
    <property type="entry name" value="OS12G0587133 PROTEIN"/>
    <property type="match status" value="1"/>
</dbReference>
<dbReference type="Pfam" id="PF13966">
    <property type="entry name" value="zf-RVT"/>
    <property type="match status" value="1"/>
</dbReference>
<accession>A0A9Q0D1Z5</accession>
<dbReference type="Proteomes" id="UP001151287">
    <property type="component" value="Unassembled WGS sequence"/>
</dbReference>
<reference evidence="3" key="1">
    <citation type="journal article" date="2022" name="Cell">
        <title>Repeat-based holocentromeres influence genome architecture and karyotype evolution.</title>
        <authorList>
            <person name="Hofstatter P.G."/>
            <person name="Thangavel G."/>
            <person name="Lux T."/>
            <person name="Neumann P."/>
            <person name="Vondrak T."/>
            <person name="Novak P."/>
            <person name="Zhang M."/>
            <person name="Costa L."/>
            <person name="Castellani M."/>
            <person name="Scott A."/>
            <person name="Toegelov H."/>
            <person name="Fuchs J."/>
            <person name="Mata-Sucre Y."/>
            <person name="Dias Y."/>
            <person name="Vanzela A.L.L."/>
            <person name="Huettel B."/>
            <person name="Almeida C.C.S."/>
            <person name="Simkova H."/>
            <person name="Souza G."/>
            <person name="Pedrosa-Harand A."/>
            <person name="Macas J."/>
            <person name="Mayer K.F.X."/>
            <person name="Houben A."/>
            <person name="Marques A."/>
        </authorList>
    </citation>
    <scope>NUCLEOTIDE SEQUENCE</scope>
    <source>
        <strain evidence="3">RhyBre1mFocal</strain>
    </source>
</reference>
<dbReference type="EMBL" id="JAMQYH010000001">
    <property type="protein sequence ID" value="KAJ1704058.1"/>
    <property type="molecule type" value="Genomic_DNA"/>
</dbReference>
<dbReference type="CDD" id="cd06222">
    <property type="entry name" value="RNase_H_like"/>
    <property type="match status" value="1"/>
</dbReference>
<proteinExistence type="predicted"/>
<dbReference type="GO" id="GO:0003676">
    <property type="term" value="F:nucleic acid binding"/>
    <property type="evidence" value="ECO:0007669"/>
    <property type="project" value="InterPro"/>
</dbReference>
<feature type="domain" description="Reverse transcriptase zinc-binding" evidence="2">
    <location>
        <begin position="213"/>
        <end position="302"/>
    </location>
</feature>
<evidence type="ECO:0000313" key="3">
    <source>
        <dbReference type="EMBL" id="KAJ1704058.1"/>
    </source>
</evidence>
<dbReference type="InterPro" id="IPR044730">
    <property type="entry name" value="RNase_H-like_dom_plant"/>
</dbReference>
<feature type="domain" description="RNase H type-1" evidence="1">
    <location>
        <begin position="409"/>
        <end position="513"/>
    </location>
</feature>
<evidence type="ECO:0008006" key="5">
    <source>
        <dbReference type="Google" id="ProtNLM"/>
    </source>
</evidence>
<evidence type="ECO:0000259" key="1">
    <source>
        <dbReference type="Pfam" id="PF13456"/>
    </source>
</evidence>
<dbReference type="InterPro" id="IPR012337">
    <property type="entry name" value="RNaseH-like_sf"/>
</dbReference>
<dbReference type="GO" id="GO:0004523">
    <property type="term" value="F:RNA-DNA hybrid ribonuclease activity"/>
    <property type="evidence" value="ECO:0007669"/>
    <property type="project" value="InterPro"/>
</dbReference>
<gene>
    <name evidence="3" type="ORF">LUZ63_003837</name>
</gene>
<dbReference type="PANTHER" id="PTHR33116">
    <property type="entry name" value="REVERSE TRANSCRIPTASE ZINC-BINDING DOMAIN-CONTAINING PROTEIN-RELATED-RELATED"/>
    <property type="match status" value="1"/>
</dbReference>
<dbReference type="OrthoDB" id="671887at2759"/>
<comment type="caution">
    <text evidence="3">The sequence shown here is derived from an EMBL/GenBank/DDBJ whole genome shotgun (WGS) entry which is preliminary data.</text>
</comment>
<dbReference type="SUPFAM" id="SSF53098">
    <property type="entry name" value="Ribonuclease H-like"/>
    <property type="match status" value="1"/>
</dbReference>
<keyword evidence="4" id="KW-1185">Reference proteome</keyword>
<evidence type="ECO:0000259" key="2">
    <source>
        <dbReference type="Pfam" id="PF13966"/>
    </source>
</evidence>
<dbReference type="AlphaFoldDB" id="A0A9Q0D1Z5"/>
<evidence type="ECO:0000313" key="4">
    <source>
        <dbReference type="Proteomes" id="UP001151287"/>
    </source>
</evidence>
<dbReference type="InterPro" id="IPR026960">
    <property type="entry name" value="RVT-Znf"/>
</dbReference>
<organism evidence="3 4">
    <name type="scientific">Rhynchospora breviuscula</name>
    <dbReference type="NCBI Taxonomy" id="2022672"/>
    <lineage>
        <taxon>Eukaryota</taxon>
        <taxon>Viridiplantae</taxon>
        <taxon>Streptophyta</taxon>
        <taxon>Embryophyta</taxon>
        <taxon>Tracheophyta</taxon>
        <taxon>Spermatophyta</taxon>
        <taxon>Magnoliopsida</taxon>
        <taxon>Liliopsida</taxon>
        <taxon>Poales</taxon>
        <taxon>Cyperaceae</taxon>
        <taxon>Cyperoideae</taxon>
        <taxon>Rhynchosporeae</taxon>
        <taxon>Rhynchospora</taxon>
    </lineage>
</organism>
<dbReference type="Gene3D" id="3.30.420.10">
    <property type="entry name" value="Ribonuclease H-like superfamily/Ribonuclease H"/>
    <property type="match status" value="1"/>
</dbReference>